<comment type="caution">
    <text evidence="3">The sequence shown here is derived from an EMBL/GenBank/DDBJ whole genome shotgun (WGS) entry which is preliminary data.</text>
</comment>
<dbReference type="InterPro" id="IPR010330">
    <property type="entry name" value="CoiA_nuc"/>
</dbReference>
<dbReference type="Proteomes" id="UP000248706">
    <property type="component" value="Unassembled WGS sequence"/>
</dbReference>
<dbReference type="Pfam" id="PF25164">
    <property type="entry name" value="CoiA_N"/>
    <property type="match status" value="1"/>
</dbReference>
<sequence>MLVAYGPDGQLVVADERALSQLQEWSQQRQLFCPNCRAVLHLRGGPARRTQLHFAHRKGECPWSTEEESERHMRGKAILAAWLSQQFPAARVTLEERLPEPNRIADVFVKHPDGRQLAVEFQCAPLELDEWQRRHQAYQQAGITDLWIIGSNRRDKQEAFQEAILESSGLLVFLDPLLTPARAWLRWPLSAQALQAWQEERFSPAQAPNLSAGGWVGRLGYGMTLSTTLSELHLNEQGEINHPQRAEHERRLRLRHLMTFADSVDENLLAAYLYNTVSAEMIQRVLRPLLRAYRSDPDLLRRYNYGRGSPEQPVREEDRQRVARACSWLRQLARQGFPLARLRAVAQEIPFVGPYAAFVRYIEMLVTLAQTHR</sequence>
<dbReference type="EMBL" id="MCIF01000002">
    <property type="protein sequence ID" value="RAQ94819.1"/>
    <property type="molecule type" value="Genomic_DNA"/>
</dbReference>
<evidence type="ECO:0000259" key="2">
    <source>
        <dbReference type="Pfam" id="PF25164"/>
    </source>
</evidence>
<name>A0A328VD86_9CHLR</name>
<evidence type="ECO:0000259" key="1">
    <source>
        <dbReference type="Pfam" id="PF06054"/>
    </source>
</evidence>
<feature type="domain" description="Competence protein CoiA-like N-terminal" evidence="2">
    <location>
        <begin position="19"/>
        <end position="62"/>
    </location>
</feature>
<dbReference type="Pfam" id="PF06054">
    <property type="entry name" value="CoiA_nuc"/>
    <property type="match status" value="1"/>
</dbReference>
<gene>
    <name evidence="3" type="ORF">A4R35_04675</name>
</gene>
<dbReference type="RefSeq" id="WP_189361333.1">
    <property type="nucleotide sequence ID" value="NZ_MCIF01000002.1"/>
</dbReference>
<evidence type="ECO:0008006" key="5">
    <source>
        <dbReference type="Google" id="ProtNLM"/>
    </source>
</evidence>
<reference evidence="3 4" key="1">
    <citation type="submission" date="2016-08" db="EMBL/GenBank/DDBJ databases">
        <title>Analysis of Carbohydrate Active Enzymes in Thermogemmatispora T81 Reveals Carbohydrate Degradation Ability.</title>
        <authorList>
            <person name="Tomazini A."/>
            <person name="Lal S."/>
            <person name="Stott M."/>
            <person name="Henrissat B."/>
            <person name="Polikarpov I."/>
            <person name="Sparling R."/>
            <person name="Levin D.B."/>
        </authorList>
    </citation>
    <scope>NUCLEOTIDE SEQUENCE [LARGE SCALE GENOMIC DNA]</scope>
    <source>
        <strain evidence="3 4">T81</strain>
    </source>
</reference>
<feature type="domain" description="Competence protein CoiA nuclease-like" evidence="1">
    <location>
        <begin position="68"/>
        <end position="161"/>
    </location>
</feature>
<evidence type="ECO:0000313" key="3">
    <source>
        <dbReference type="EMBL" id="RAQ94819.1"/>
    </source>
</evidence>
<protein>
    <recommendedName>
        <fullName evidence="5">Competence protein CoiA</fullName>
    </recommendedName>
</protein>
<organism evidence="3 4">
    <name type="scientific">Thermogemmatispora tikiterensis</name>
    <dbReference type="NCBI Taxonomy" id="1825093"/>
    <lineage>
        <taxon>Bacteria</taxon>
        <taxon>Bacillati</taxon>
        <taxon>Chloroflexota</taxon>
        <taxon>Ktedonobacteria</taxon>
        <taxon>Thermogemmatisporales</taxon>
        <taxon>Thermogemmatisporaceae</taxon>
        <taxon>Thermogemmatispora</taxon>
    </lineage>
</organism>
<dbReference type="InterPro" id="IPR057253">
    <property type="entry name" value="CoiA-like_N"/>
</dbReference>
<keyword evidence="4" id="KW-1185">Reference proteome</keyword>
<evidence type="ECO:0000313" key="4">
    <source>
        <dbReference type="Proteomes" id="UP000248706"/>
    </source>
</evidence>
<proteinExistence type="predicted"/>
<accession>A0A328VD86</accession>
<dbReference type="AlphaFoldDB" id="A0A328VD86"/>